<reference evidence="3 4" key="1">
    <citation type="submission" date="2013-08" db="EMBL/GenBank/DDBJ databases">
        <title>Genome sequencing of Cellulomonas carbonis T26.</title>
        <authorList>
            <person name="Chen F."/>
            <person name="Li Y."/>
            <person name="Wang G."/>
        </authorList>
    </citation>
    <scope>NUCLEOTIDE SEQUENCE [LARGE SCALE GENOMIC DNA]</scope>
    <source>
        <strain evidence="3 4">T26</strain>
    </source>
</reference>
<dbReference type="Proteomes" id="UP000029839">
    <property type="component" value="Unassembled WGS sequence"/>
</dbReference>
<keyword evidence="1" id="KW-1133">Transmembrane helix</keyword>
<organism evidence="3 4">
    <name type="scientific">Cellulomonas carbonis T26</name>
    <dbReference type="NCBI Taxonomy" id="947969"/>
    <lineage>
        <taxon>Bacteria</taxon>
        <taxon>Bacillati</taxon>
        <taxon>Actinomycetota</taxon>
        <taxon>Actinomycetes</taxon>
        <taxon>Micrococcales</taxon>
        <taxon>Cellulomonadaceae</taxon>
        <taxon>Cellulomonas</taxon>
    </lineage>
</organism>
<sequence length="150" mass="14969">MNGLAWVRGRMRSNEPDAGSVTVFVAVTMLGLLVLCGLVVDGGAKLRAAQHADRVASEAARAAGQAVDPAALVTGEVTIDRTAAVRAAQEYLAMTGVPGSAAFSADGTAVDVNTVVSARTVFLGLVGVDSLTVTGHGRAVLVHGVTGGGT</sequence>
<keyword evidence="4" id="KW-1185">Reference proteome</keyword>
<comment type="caution">
    <text evidence="3">The sequence shown here is derived from an EMBL/GenBank/DDBJ whole genome shotgun (WGS) entry which is preliminary data.</text>
</comment>
<gene>
    <name evidence="3" type="ORF">N868_00495</name>
</gene>
<accession>A0A0A0BXV9</accession>
<keyword evidence="1" id="KW-0472">Membrane</keyword>
<dbReference type="EMBL" id="AXCY01000001">
    <property type="protein sequence ID" value="KGM12785.1"/>
    <property type="molecule type" value="Genomic_DNA"/>
</dbReference>
<evidence type="ECO:0000256" key="1">
    <source>
        <dbReference type="SAM" id="Phobius"/>
    </source>
</evidence>
<reference evidence="3 4" key="2">
    <citation type="journal article" date="2015" name="Stand. Genomic Sci.">
        <title>Draft genome sequence of Cellulomonas carbonis T26(T) and comparative analysis of six Cellulomonas genomes.</title>
        <authorList>
            <person name="Zhuang W."/>
            <person name="Zhang S."/>
            <person name="Xia X."/>
            <person name="Wang G."/>
        </authorList>
    </citation>
    <scope>NUCLEOTIDE SEQUENCE [LARGE SCALE GENOMIC DNA]</scope>
    <source>
        <strain evidence="3 4">T26</strain>
    </source>
</reference>
<dbReference type="Pfam" id="PF13400">
    <property type="entry name" value="Tad"/>
    <property type="match status" value="1"/>
</dbReference>
<dbReference type="AlphaFoldDB" id="A0A0A0BXV9"/>
<feature type="transmembrane region" description="Helical" evidence="1">
    <location>
        <begin position="20"/>
        <end position="40"/>
    </location>
</feature>
<dbReference type="InterPro" id="IPR028087">
    <property type="entry name" value="Tad_N"/>
</dbReference>
<evidence type="ECO:0000313" key="4">
    <source>
        <dbReference type="Proteomes" id="UP000029839"/>
    </source>
</evidence>
<name>A0A0A0BXV9_9CELL</name>
<proteinExistence type="predicted"/>
<evidence type="ECO:0000313" key="3">
    <source>
        <dbReference type="EMBL" id="KGM12785.1"/>
    </source>
</evidence>
<protein>
    <recommendedName>
        <fullName evidence="2">Putative Flp pilus-assembly TadG-like N-terminal domain-containing protein</fullName>
    </recommendedName>
</protein>
<evidence type="ECO:0000259" key="2">
    <source>
        <dbReference type="Pfam" id="PF13400"/>
    </source>
</evidence>
<keyword evidence="1" id="KW-0812">Transmembrane</keyword>
<feature type="domain" description="Putative Flp pilus-assembly TadG-like N-terminal" evidence="2">
    <location>
        <begin position="19"/>
        <end position="66"/>
    </location>
</feature>